<feature type="transmembrane region" description="Helical" evidence="1">
    <location>
        <begin position="111"/>
        <end position="130"/>
    </location>
</feature>
<proteinExistence type="predicted"/>
<dbReference type="EMBL" id="UINC01181888">
    <property type="protein sequence ID" value="SVD91813.1"/>
    <property type="molecule type" value="Genomic_DNA"/>
</dbReference>
<accession>A0A382Z8L8</accession>
<evidence type="ECO:0000256" key="1">
    <source>
        <dbReference type="SAM" id="Phobius"/>
    </source>
</evidence>
<keyword evidence="1" id="KW-0472">Membrane</keyword>
<gene>
    <name evidence="2" type="ORF">METZ01_LOCUS444667</name>
</gene>
<evidence type="ECO:0000313" key="2">
    <source>
        <dbReference type="EMBL" id="SVD91813.1"/>
    </source>
</evidence>
<sequence length="140" mass="15260">MESFRNPQSSFLKSMGLVLRIYLATFLGCVAPRPPAPPTTVTRAMETRTYTVSKDQVMKASINVLQDLSYTVDVINVEMGLLTASRTTQGKQARLSEDEEVVPSMPTWKKVALTVGGVFLIIGIFSLLFGGKDGNKKDSG</sequence>
<organism evidence="2">
    <name type="scientific">marine metagenome</name>
    <dbReference type="NCBI Taxonomy" id="408172"/>
    <lineage>
        <taxon>unclassified sequences</taxon>
        <taxon>metagenomes</taxon>
        <taxon>ecological metagenomes</taxon>
    </lineage>
</organism>
<keyword evidence="1" id="KW-1133">Transmembrane helix</keyword>
<protein>
    <submittedName>
        <fullName evidence="2">Uncharacterized protein</fullName>
    </submittedName>
</protein>
<keyword evidence="1" id="KW-0812">Transmembrane</keyword>
<name>A0A382Z8L8_9ZZZZ</name>
<reference evidence="2" key="1">
    <citation type="submission" date="2018-05" db="EMBL/GenBank/DDBJ databases">
        <authorList>
            <person name="Lanie J.A."/>
            <person name="Ng W.-L."/>
            <person name="Kazmierczak K.M."/>
            <person name="Andrzejewski T.M."/>
            <person name="Davidsen T.M."/>
            <person name="Wayne K.J."/>
            <person name="Tettelin H."/>
            <person name="Glass J.I."/>
            <person name="Rusch D."/>
            <person name="Podicherti R."/>
            <person name="Tsui H.-C.T."/>
            <person name="Winkler M.E."/>
        </authorList>
    </citation>
    <scope>NUCLEOTIDE SEQUENCE</scope>
</reference>
<dbReference type="AlphaFoldDB" id="A0A382Z8L8"/>
<feature type="non-terminal residue" evidence="2">
    <location>
        <position position="1"/>
    </location>
</feature>
<feature type="non-terminal residue" evidence="2">
    <location>
        <position position="140"/>
    </location>
</feature>